<dbReference type="InterPro" id="IPR000834">
    <property type="entry name" value="Peptidase_M14"/>
</dbReference>
<protein>
    <submittedName>
        <fullName evidence="4">Carboxypeptidase</fullName>
    </submittedName>
</protein>
<name>A0A432Z5G9_9GAMM</name>
<dbReference type="Pfam" id="PF00246">
    <property type="entry name" value="Peptidase_M14"/>
    <property type="match status" value="1"/>
</dbReference>
<dbReference type="AlphaFoldDB" id="A0A432Z5G9"/>
<dbReference type="EMBL" id="PIQC01000001">
    <property type="protein sequence ID" value="RUO73105.1"/>
    <property type="molecule type" value="Genomic_DNA"/>
</dbReference>
<comment type="similarity">
    <text evidence="2">Belongs to the peptidase M14 family.</text>
</comment>
<dbReference type="PANTHER" id="PTHR12756:SF11">
    <property type="entry name" value="CYTOSOLIC CARBOXYPEPTIDASE 1"/>
    <property type="match status" value="1"/>
</dbReference>
<dbReference type="OrthoDB" id="6221272at2"/>
<evidence type="ECO:0000256" key="2">
    <source>
        <dbReference type="PROSITE-ProRule" id="PRU01379"/>
    </source>
</evidence>
<dbReference type="GO" id="GO:0008270">
    <property type="term" value="F:zinc ion binding"/>
    <property type="evidence" value="ECO:0007669"/>
    <property type="project" value="InterPro"/>
</dbReference>
<reference evidence="5" key="1">
    <citation type="journal article" date="2018" name="Front. Microbiol.">
        <title>Genome-Based Analysis Reveals the Taxonomy and Diversity of the Family Idiomarinaceae.</title>
        <authorList>
            <person name="Liu Y."/>
            <person name="Lai Q."/>
            <person name="Shao Z."/>
        </authorList>
    </citation>
    <scope>NUCLEOTIDE SEQUENCE [LARGE SCALE GENOMIC DNA]</scope>
    <source>
        <strain evidence="5">R22</strain>
    </source>
</reference>
<organism evidence="4 5">
    <name type="scientific">Idiomarina ramblicola</name>
    <dbReference type="NCBI Taxonomy" id="263724"/>
    <lineage>
        <taxon>Bacteria</taxon>
        <taxon>Pseudomonadati</taxon>
        <taxon>Pseudomonadota</taxon>
        <taxon>Gammaproteobacteria</taxon>
        <taxon>Alteromonadales</taxon>
        <taxon>Idiomarinaceae</taxon>
        <taxon>Idiomarina</taxon>
    </lineage>
</organism>
<comment type="caution">
    <text evidence="4">The sequence shown here is derived from an EMBL/GenBank/DDBJ whole genome shotgun (WGS) entry which is preliminary data.</text>
</comment>
<evidence type="ECO:0000256" key="1">
    <source>
        <dbReference type="ARBA" id="ARBA00001947"/>
    </source>
</evidence>
<evidence type="ECO:0000313" key="5">
    <source>
        <dbReference type="Proteomes" id="UP000288058"/>
    </source>
</evidence>
<dbReference type="PANTHER" id="PTHR12756">
    <property type="entry name" value="CYTOSOLIC CARBOXYPEPTIDASE"/>
    <property type="match status" value="1"/>
</dbReference>
<keyword evidence="4" id="KW-0378">Hydrolase</keyword>
<dbReference type="RefSeq" id="WP_126779490.1">
    <property type="nucleotide sequence ID" value="NZ_PIQC01000001.1"/>
</dbReference>
<dbReference type="PROSITE" id="PS52035">
    <property type="entry name" value="PEPTIDASE_M14"/>
    <property type="match status" value="1"/>
</dbReference>
<dbReference type="CDD" id="cd06237">
    <property type="entry name" value="M14_Nna1-like"/>
    <property type="match status" value="1"/>
</dbReference>
<gene>
    <name evidence="4" type="ORF">CWI78_01300</name>
</gene>
<dbReference type="GO" id="GO:0006508">
    <property type="term" value="P:proteolysis"/>
    <property type="evidence" value="ECO:0007669"/>
    <property type="project" value="InterPro"/>
</dbReference>
<dbReference type="Gene3D" id="2.60.40.3120">
    <property type="match status" value="1"/>
</dbReference>
<keyword evidence="5" id="KW-1185">Reference proteome</keyword>
<dbReference type="SMART" id="SM00631">
    <property type="entry name" value="Zn_pept"/>
    <property type="match status" value="1"/>
</dbReference>
<dbReference type="InterPro" id="IPR050821">
    <property type="entry name" value="Cytosolic_carboxypeptidase"/>
</dbReference>
<dbReference type="Proteomes" id="UP000288058">
    <property type="component" value="Unassembled WGS sequence"/>
</dbReference>
<dbReference type="Gene3D" id="3.40.630.10">
    <property type="entry name" value="Zn peptidases"/>
    <property type="match status" value="1"/>
</dbReference>
<evidence type="ECO:0000313" key="4">
    <source>
        <dbReference type="EMBL" id="RUO73105.1"/>
    </source>
</evidence>
<feature type="domain" description="Peptidase M14" evidence="3">
    <location>
        <begin position="139"/>
        <end position="389"/>
    </location>
</feature>
<proteinExistence type="inferred from homology"/>
<feature type="active site" description="Proton donor/acceptor" evidence="2">
    <location>
        <position position="363"/>
    </location>
</feature>
<accession>A0A432Z5G9</accession>
<keyword evidence="4" id="KW-0121">Carboxypeptidase</keyword>
<dbReference type="SUPFAM" id="SSF53187">
    <property type="entry name" value="Zn-dependent exopeptidases"/>
    <property type="match status" value="1"/>
</dbReference>
<dbReference type="GO" id="GO:0004181">
    <property type="term" value="F:metallocarboxypeptidase activity"/>
    <property type="evidence" value="ECO:0007669"/>
    <property type="project" value="InterPro"/>
</dbReference>
<sequence length="389" mass="44326">MLSLASAALFSQLSLQQPENVEKEPEDCAFEQISFTTNFAVGRLHHCEKTDNNQYSLYLEPEREKINPSPWYAFAIENLTEESQTIDITLVASEGVSRYKPKRSEGDDMWHPIPFSEGDNWLQFELTLSAKTKEFIAGQEIIDNVHYIEWLSSLIKEPQQSEVISLGVSSEGRNLAALEHKVKSSDKWIILIGRQHPPEVTGALALLHFGEILFSDEAYVVKFRQKYNILLVPNMNPDGVYHGNWRLTAAGIDMNRDWNNQTLPETQALTNYLEKLVENGGQIEFAIDFHSTHRNVFYTMPKDYESPSGAPLRNPHRVYDWIEEIAEMIDSVELEYQSGNHPESGVFKQFIADEFAAHAVTYEVSDSEDRNNIKKVAEAALVSLVNRLD</sequence>
<keyword evidence="4" id="KW-0645">Protease</keyword>
<evidence type="ECO:0000259" key="3">
    <source>
        <dbReference type="PROSITE" id="PS52035"/>
    </source>
</evidence>
<comment type="cofactor">
    <cofactor evidence="1">
        <name>Zn(2+)</name>
        <dbReference type="ChEBI" id="CHEBI:29105"/>
    </cofactor>
</comment>